<reference evidence="2 3" key="1">
    <citation type="submission" date="2018-08" db="EMBL/GenBank/DDBJ databases">
        <title>A genome reference for cultivated species of the human gut microbiota.</title>
        <authorList>
            <person name="Zou Y."/>
            <person name="Xue W."/>
            <person name="Luo G."/>
        </authorList>
    </citation>
    <scope>NUCLEOTIDE SEQUENCE [LARGE SCALE GENOMIC DNA]</scope>
    <source>
        <strain evidence="2 3">AF33-12</strain>
    </source>
</reference>
<dbReference type="Proteomes" id="UP000285610">
    <property type="component" value="Unassembled WGS sequence"/>
</dbReference>
<accession>A0A415S9T6</accession>
<dbReference type="AlphaFoldDB" id="A0A415S9T6"/>
<organism evidence="2 3">
    <name type="scientific">Mediterraneibacter gnavus</name>
    <name type="common">Ruminococcus gnavus</name>
    <dbReference type="NCBI Taxonomy" id="33038"/>
    <lineage>
        <taxon>Bacteria</taxon>
        <taxon>Bacillati</taxon>
        <taxon>Bacillota</taxon>
        <taxon>Clostridia</taxon>
        <taxon>Lachnospirales</taxon>
        <taxon>Lachnospiraceae</taxon>
        <taxon>Mediterraneibacter</taxon>
    </lineage>
</organism>
<evidence type="ECO:0000259" key="1">
    <source>
        <dbReference type="Pfam" id="PF18813"/>
    </source>
</evidence>
<evidence type="ECO:0000313" key="3">
    <source>
        <dbReference type="Proteomes" id="UP000285610"/>
    </source>
</evidence>
<name>A0A415S9T6_MEDGN</name>
<proteinExistence type="predicted"/>
<dbReference type="EMBL" id="QRQE01000016">
    <property type="protein sequence ID" value="RHM76942.1"/>
    <property type="molecule type" value="Genomic_DNA"/>
</dbReference>
<comment type="caution">
    <text evidence="2">The sequence shown here is derived from an EMBL/GenBank/DDBJ whole genome shotgun (WGS) entry which is preliminary data.</text>
</comment>
<sequence>MDKRKAIQIITKAAKMYHENLEDQKVLFLYGIPAEVKKQILEKQQLLSTVKGYEVAFHRHNFLHLTGVRINSEKIGSSIHFYEKCLDQRLTELDFSLAKDGSTRQKLDILENMMKIKQNATMIGNFTDRGPKLYSEKVAGNICGCVGFVQDRNTRLNVPNTLLKKDIRDVTARPVHKIYAVISKNYVEQKYSEVEKLDKSINLSYHLFSEEIERILERRD</sequence>
<protein>
    <recommendedName>
        <fullName evidence="1">Phage-Barnase-EndoU-ColicinE5/D-RelE like nuclease 4 domain-containing protein</fullName>
    </recommendedName>
</protein>
<dbReference type="Pfam" id="PF18813">
    <property type="entry name" value="PBECR4"/>
    <property type="match status" value="1"/>
</dbReference>
<evidence type="ECO:0000313" key="2">
    <source>
        <dbReference type="EMBL" id="RHM76942.1"/>
    </source>
</evidence>
<feature type="domain" description="Phage-Barnase-EndoU-ColicinE5/D-RelE like nuclease 4" evidence="1">
    <location>
        <begin position="9"/>
        <end position="199"/>
    </location>
</feature>
<dbReference type="RefSeq" id="WP_118444512.1">
    <property type="nucleotide sequence ID" value="NZ_JBCPGC010000004.1"/>
</dbReference>
<gene>
    <name evidence="2" type="ORF">DWZ50_07770</name>
</gene>
<dbReference type="InterPro" id="IPR041420">
    <property type="entry name" value="PBECR4"/>
</dbReference>